<evidence type="ECO:0000259" key="3">
    <source>
        <dbReference type="Pfam" id="PF25137"/>
    </source>
</evidence>
<dbReference type="GO" id="GO:0004022">
    <property type="term" value="F:alcohol dehydrogenase (NAD+) activity"/>
    <property type="evidence" value="ECO:0007669"/>
    <property type="project" value="TreeGrafter"/>
</dbReference>
<sequence>MSLSGPLSGSLSGSYSYSQLRKLIYGPNSLTQLPKVLSLIDGKRCMIICGKSINKTDIPTRVKDMLGDGVVEHFSSMREHSPIQDINKVLSIVREKEIDTLIAIGGGSSIDAAKSIVHFYKTDREDKRGLESVAIPTTLSASEYTMYAGYTSEEGHKTGLASEYMPPKAIILDAELTMHTPEHLWLSSGIRALDHAVETLYRPNASYHLRRMALIAIKDLFTLLPLSKEGGEDIHIRQKLQLVSYMSLFPDSMAVEDLRPFGPSHTLGRKIGSSYGVPHGITSCMTLSSVVRLYQTHCKDGEVQSRLKEAAEITSRKGDLDAQIDQLVGELGLRRTLHDYNIPLEDTDAIATSSLKGLGEVGFSESDVAGALRRL</sequence>
<dbReference type="CDD" id="cd08192">
    <property type="entry name" value="MAR-like"/>
    <property type="match status" value="1"/>
</dbReference>
<dbReference type="Pfam" id="PF00465">
    <property type="entry name" value="Fe-ADH"/>
    <property type="match status" value="1"/>
</dbReference>
<name>A0A4T0IYT3_WALIC</name>
<dbReference type="GO" id="GO:0005739">
    <property type="term" value="C:mitochondrion"/>
    <property type="evidence" value="ECO:0007669"/>
    <property type="project" value="TreeGrafter"/>
</dbReference>
<dbReference type="AlphaFoldDB" id="A0A4T0IYT3"/>
<proteinExistence type="predicted"/>
<keyword evidence="1" id="KW-0560">Oxidoreductase</keyword>
<evidence type="ECO:0000256" key="1">
    <source>
        <dbReference type="ARBA" id="ARBA00023002"/>
    </source>
</evidence>
<dbReference type="InterPro" id="IPR039697">
    <property type="entry name" value="Alcohol_dehydrogenase_Fe"/>
</dbReference>
<protein>
    <submittedName>
        <fullName evidence="4">Uncharacterized protein</fullName>
    </submittedName>
</protein>
<dbReference type="InterPro" id="IPR056798">
    <property type="entry name" value="ADH_Fe_C"/>
</dbReference>
<dbReference type="PANTHER" id="PTHR11496">
    <property type="entry name" value="ALCOHOL DEHYDROGENASE"/>
    <property type="match status" value="1"/>
</dbReference>
<dbReference type="SUPFAM" id="SSF56796">
    <property type="entry name" value="Dehydroquinate synthase-like"/>
    <property type="match status" value="1"/>
</dbReference>
<feature type="domain" description="Alcohol dehydrogenase iron-type/glycerol dehydrogenase GldA" evidence="2">
    <location>
        <begin position="22"/>
        <end position="173"/>
    </location>
</feature>
<feature type="domain" description="Fe-containing alcohol dehydrogenase-like C-terminal" evidence="3">
    <location>
        <begin position="187"/>
        <end position="356"/>
    </location>
</feature>
<gene>
    <name evidence="4" type="ORF">E3P86_02685</name>
</gene>
<dbReference type="Gene3D" id="1.20.1090.10">
    <property type="entry name" value="Dehydroquinate synthase-like - alpha domain"/>
    <property type="match status" value="1"/>
</dbReference>
<dbReference type="PANTHER" id="PTHR11496:SF97">
    <property type="entry name" value="ALCOHOL DEHYDROGENASE IRON-TYPE_GLYCEROL DEHYDROGENASE GLDA DOMAIN-CONTAINING PROTEIN"/>
    <property type="match status" value="1"/>
</dbReference>
<dbReference type="InterPro" id="IPR001670">
    <property type="entry name" value="ADH_Fe/GldA"/>
</dbReference>
<evidence type="ECO:0000259" key="2">
    <source>
        <dbReference type="Pfam" id="PF00465"/>
    </source>
</evidence>
<dbReference type="EMBL" id="SPOI01000148">
    <property type="protein sequence ID" value="TIB35349.1"/>
    <property type="molecule type" value="Genomic_DNA"/>
</dbReference>
<dbReference type="Pfam" id="PF25137">
    <property type="entry name" value="ADH_Fe_C"/>
    <property type="match status" value="1"/>
</dbReference>
<evidence type="ECO:0000313" key="5">
    <source>
        <dbReference type="Proteomes" id="UP000310689"/>
    </source>
</evidence>
<dbReference type="Gene3D" id="3.40.50.1970">
    <property type="match status" value="1"/>
</dbReference>
<accession>A0A4T0IYT3</accession>
<comment type="caution">
    <text evidence="4">The sequence shown here is derived from an EMBL/GenBank/DDBJ whole genome shotgun (WGS) entry which is preliminary data.</text>
</comment>
<reference evidence="4 5" key="1">
    <citation type="submission" date="2019-03" db="EMBL/GenBank/DDBJ databases">
        <title>Sequencing 23 genomes of Wallemia ichthyophaga.</title>
        <authorList>
            <person name="Gostincar C."/>
        </authorList>
    </citation>
    <scope>NUCLEOTIDE SEQUENCE [LARGE SCALE GENOMIC DNA]</scope>
    <source>
        <strain evidence="4 5">EXF-6200</strain>
    </source>
</reference>
<organism evidence="4 5">
    <name type="scientific">Wallemia ichthyophaga</name>
    <dbReference type="NCBI Taxonomy" id="245174"/>
    <lineage>
        <taxon>Eukaryota</taxon>
        <taxon>Fungi</taxon>
        <taxon>Dikarya</taxon>
        <taxon>Basidiomycota</taxon>
        <taxon>Wallemiomycotina</taxon>
        <taxon>Wallemiomycetes</taxon>
        <taxon>Wallemiales</taxon>
        <taxon>Wallemiaceae</taxon>
        <taxon>Wallemia</taxon>
    </lineage>
</organism>
<dbReference type="Proteomes" id="UP000310689">
    <property type="component" value="Unassembled WGS sequence"/>
</dbReference>
<dbReference type="GO" id="GO:0046872">
    <property type="term" value="F:metal ion binding"/>
    <property type="evidence" value="ECO:0007669"/>
    <property type="project" value="InterPro"/>
</dbReference>
<evidence type="ECO:0000313" key="4">
    <source>
        <dbReference type="EMBL" id="TIB35349.1"/>
    </source>
</evidence>